<keyword evidence="3" id="KW-1185">Reference proteome</keyword>
<evidence type="ECO:0000313" key="1">
    <source>
        <dbReference type="EMBL" id="QCC47669.1"/>
    </source>
</evidence>
<reference evidence="1 4" key="2">
    <citation type="journal article" date="2019" name="Nat. Commun.">
        <title>A new type of DNA phosphorothioation-based antiviral system in archaea.</title>
        <authorList>
            <person name="Xiong L."/>
            <person name="Liu S."/>
            <person name="Chen S."/>
            <person name="Xiao Y."/>
            <person name="Zhu B."/>
            <person name="Gao Y."/>
            <person name="Zhang Y."/>
            <person name="Chen B."/>
            <person name="Luo J."/>
            <person name="Deng Z."/>
            <person name="Chen X."/>
            <person name="Wang L."/>
            <person name="Chen S."/>
        </authorList>
    </citation>
    <scope>NUCLEOTIDE SEQUENCE [LARGE SCALE GENOMIC DNA]</scope>
    <source>
        <strain evidence="1 4">CGMCC 1.10331</strain>
    </source>
</reference>
<reference evidence="2 3" key="1">
    <citation type="submission" date="2016-10" db="EMBL/GenBank/DDBJ databases">
        <authorList>
            <person name="de Groot N.N."/>
        </authorList>
    </citation>
    <scope>NUCLEOTIDE SEQUENCE [LARGE SCALE GENOMIC DNA]</scope>
    <source>
        <strain evidence="2 3">CGMCC 1.10331</strain>
    </source>
</reference>
<gene>
    <name evidence="1" type="ORF">DV707_08355</name>
    <name evidence="2" type="ORF">SAMN04488133_2414</name>
</gene>
<organism evidence="2 3">
    <name type="scientific">Halobellus limi</name>
    <dbReference type="NCBI Taxonomy" id="699433"/>
    <lineage>
        <taxon>Archaea</taxon>
        <taxon>Methanobacteriati</taxon>
        <taxon>Methanobacteriota</taxon>
        <taxon>Stenosarchaea group</taxon>
        <taxon>Halobacteria</taxon>
        <taxon>Halobacteriales</taxon>
        <taxon>Haloferacaceae</taxon>
        <taxon>Halobellus</taxon>
    </lineage>
</organism>
<evidence type="ECO:0000313" key="2">
    <source>
        <dbReference type="EMBL" id="SEG50093.1"/>
    </source>
</evidence>
<dbReference type="OrthoDB" id="383392at2157"/>
<dbReference type="Proteomes" id="UP000296733">
    <property type="component" value="Chromosome"/>
</dbReference>
<dbReference type="EMBL" id="FNVN01000003">
    <property type="protein sequence ID" value="SEG50093.1"/>
    <property type="molecule type" value="Genomic_DNA"/>
</dbReference>
<accession>A0A1H6AMX9</accession>
<dbReference type="EMBL" id="CP031311">
    <property type="protein sequence ID" value="QCC47669.1"/>
    <property type="molecule type" value="Genomic_DNA"/>
</dbReference>
<dbReference type="Proteomes" id="UP000236740">
    <property type="component" value="Unassembled WGS sequence"/>
</dbReference>
<dbReference type="KEGG" id="hlm:DV707_08355"/>
<name>A0A1H6AMX9_9EURY</name>
<dbReference type="AlphaFoldDB" id="A0A1H6AMX9"/>
<dbReference type="GeneID" id="39858094"/>
<evidence type="ECO:0000313" key="4">
    <source>
        <dbReference type="Proteomes" id="UP000296733"/>
    </source>
</evidence>
<proteinExistence type="predicted"/>
<evidence type="ECO:0000313" key="3">
    <source>
        <dbReference type="Proteomes" id="UP000236740"/>
    </source>
</evidence>
<dbReference type="RefSeq" id="WP_103992113.1">
    <property type="nucleotide sequence ID" value="NZ_CP031311.1"/>
</dbReference>
<protein>
    <submittedName>
        <fullName evidence="2">Uncharacterized protein</fullName>
    </submittedName>
</protein>
<sequence>MSKKDIDEMTDEERIQKAIENLEQVQVQLSEIPNLMFSGGGELYPDQQGLVSILRLLTESTVESFENRFAGQDDSPRVEYATKLLWEIHEDPTFRELNLPEA</sequence>